<reference evidence="1" key="1">
    <citation type="submission" date="2020-07" db="EMBL/GenBank/DDBJ databases">
        <title>Huge and variable diversity of episymbiotic CPR bacteria and DPANN archaea in groundwater ecosystems.</title>
        <authorList>
            <person name="He C.Y."/>
            <person name="Keren R."/>
            <person name="Whittaker M."/>
            <person name="Farag I.F."/>
            <person name="Doudna J."/>
            <person name="Cate J.H.D."/>
            <person name="Banfield J.F."/>
        </authorList>
    </citation>
    <scope>NUCLEOTIDE SEQUENCE</scope>
    <source>
        <strain evidence="1">NC_groundwater_717_Ag_S-0.2um_59_8</strain>
    </source>
</reference>
<evidence type="ECO:0000313" key="2">
    <source>
        <dbReference type="Proteomes" id="UP000741360"/>
    </source>
</evidence>
<feature type="non-terminal residue" evidence="1">
    <location>
        <position position="1"/>
    </location>
</feature>
<dbReference type="Gene3D" id="3.40.190.10">
    <property type="entry name" value="Periplasmic binding protein-like II"/>
    <property type="match status" value="1"/>
</dbReference>
<name>A0A932GPH9_UNCTE</name>
<evidence type="ECO:0000313" key="1">
    <source>
        <dbReference type="EMBL" id="MBI3014817.1"/>
    </source>
</evidence>
<sequence>LAALMSGQVKAVPLLDPATTKAREQGLNPLVDLAADKVPWVFDSIVVRRNYQEAQRETLTRFLKAYIEGAYLALSDEKRAKELIAQQFRTNDGKVISATYNDFKRLMPLDAEPSRAGAENVIEQLQAIGIQVGSKNLDDYLDTRIIQNLKREGFFTALKQQYGVQ</sequence>
<comment type="caution">
    <text evidence="1">The sequence shown here is derived from an EMBL/GenBank/DDBJ whole genome shotgun (WGS) entry which is preliminary data.</text>
</comment>
<protein>
    <recommendedName>
        <fullName evidence="3">ABC transporter substrate-binding protein</fullName>
    </recommendedName>
</protein>
<organism evidence="1 2">
    <name type="scientific">Tectimicrobiota bacterium</name>
    <dbReference type="NCBI Taxonomy" id="2528274"/>
    <lineage>
        <taxon>Bacteria</taxon>
        <taxon>Pseudomonadati</taxon>
        <taxon>Nitrospinota/Tectimicrobiota group</taxon>
        <taxon>Candidatus Tectimicrobiota</taxon>
    </lineage>
</organism>
<gene>
    <name evidence="1" type="ORF">HYY65_07125</name>
</gene>
<evidence type="ECO:0008006" key="3">
    <source>
        <dbReference type="Google" id="ProtNLM"/>
    </source>
</evidence>
<dbReference type="AlphaFoldDB" id="A0A932GPH9"/>
<dbReference type="EMBL" id="JACPSX010000128">
    <property type="protein sequence ID" value="MBI3014817.1"/>
    <property type="molecule type" value="Genomic_DNA"/>
</dbReference>
<dbReference type="Proteomes" id="UP000741360">
    <property type="component" value="Unassembled WGS sequence"/>
</dbReference>
<dbReference type="SUPFAM" id="SSF53850">
    <property type="entry name" value="Periplasmic binding protein-like II"/>
    <property type="match status" value="1"/>
</dbReference>
<accession>A0A932GPH9</accession>
<proteinExistence type="predicted"/>